<dbReference type="AlphaFoldDB" id="A0A6C0HR63"/>
<reference evidence="1" key="1">
    <citation type="journal article" date="2020" name="Nature">
        <title>Giant virus diversity and host interactions through global metagenomics.</title>
        <authorList>
            <person name="Schulz F."/>
            <person name="Roux S."/>
            <person name="Paez-Espino D."/>
            <person name="Jungbluth S."/>
            <person name="Walsh D.A."/>
            <person name="Denef V.J."/>
            <person name="McMahon K.D."/>
            <person name="Konstantinidis K.T."/>
            <person name="Eloe-Fadrosh E.A."/>
            <person name="Kyrpides N.C."/>
            <person name="Woyke T."/>
        </authorList>
    </citation>
    <scope>NUCLEOTIDE SEQUENCE</scope>
    <source>
        <strain evidence="1">GVMAG-M-3300023184-165</strain>
    </source>
</reference>
<proteinExistence type="predicted"/>
<name>A0A6C0HR63_9ZZZZ</name>
<sequence length="117" mass="12405">MLIKALIIFFIFLILYQVFLANSSATLKREGLENAGDFGDNSSCSSSVLAYKNSGAIQVLQDQVNKLMGLDKEVKDISGNVASLNQQVASLVNQQAQAATQLAGNKPVQTSGLSSVP</sequence>
<dbReference type="EMBL" id="MN740004">
    <property type="protein sequence ID" value="QHT82924.1"/>
    <property type="molecule type" value="Genomic_DNA"/>
</dbReference>
<accession>A0A6C0HR63</accession>
<evidence type="ECO:0000313" key="1">
    <source>
        <dbReference type="EMBL" id="QHT82924.1"/>
    </source>
</evidence>
<protein>
    <submittedName>
        <fullName evidence="1">Uncharacterized protein</fullName>
    </submittedName>
</protein>
<organism evidence="1">
    <name type="scientific">viral metagenome</name>
    <dbReference type="NCBI Taxonomy" id="1070528"/>
    <lineage>
        <taxon>unclassified sequences</taxon>
        <taxon>metagenomes</taxon>
        <taxon>organismal metagenomes</taxon>
    </lineage>
</organism>